<sequence length="70" mass="7999">MIMVHKFWLLVIAIFINVVVDQSNAATISSEEEDDISLDIWIPEEVKDDVYATKCYDNNFMLENGVKSST</sequence>
<reference evidence="2" key="2">
    <citation type="submission" date="2009-03" db="EMBL/GenBank/DDBJ databases">
        <authorList>
            <person name="Gang L."/>
        </authorList>
    </citation>
    <scope>NUCLEOTIDE SEQUENCE</scope>
    <source>
        <strain evidence="2">Anhui</strain>
    </source>
</reference>
<dbReference type="EMBL" id="FN320026">
    <property type="protein sequence ID" value="CAX75752.1"/>
    <property type="molecule type" value="mRNA"/>
</dbReference>
<evidence type="ECO:0000313" key="2">
    <source>
        <dbReference type="EMBL" id="CAX75752.1"/>
    </source>
</evidence>
<feature type="chain" id="PRO_5002911725" evidence="1">
    <location>
        <begin position="26"/>
        <end position="70"/>
    </location>
</feature>
<protein>
    <submittedName>
        <fullName evidence="2">Beta-arrestin-1 (Arrestin beta 1)</fullName>
    </submittedName>
</protein>
<dbReference type="AlphaFoldDB" id="C1LM24"/>
<accession>C1LM24</accession>
<keyword evidence="1" id="KW-0732">Signal</keyword>
<organism evidence="2">
    <name type="scientific">Schistosoma japonicum</name>
    <name type="common">Blood fluke</name>
    <dbReference type="NCBI Taxonomy" id="6182"/>
    <lineage>
        <taxon>Eukaryota</taxon>
        <taxon>Metazoa</taxon>
        <taxon>Spiralia</taxon>
        <taxon>Lophotrochozoa</taxon>
        <taxon>Platyhelminthes</taxon>
        <taxon>Trematoda</taxon>
        <taxon>Digenea</taxon>
        <taxon>Strigeidida</taxon>
        <taxon>Schistosomatoidea</taxon>
        <taxon>Schistosomatidae</taxon>
        <taxon>Schistosoma</taxon>
    </lineage>
</organism>
<name>C1LM24_SCHJA</name>
<evidence type="ECO:0000256" key="1">
    <source>
        <dbReference type="SAM" id="SignalP"/>
    </source>
</evidence>
<reference evidence="2" key="1">
    <citation type="journal article" date="2009" name="Nature">
        <title>The Schistosoma japonicum genome reveals features of host-parasite interplay.</title>
        <authorList>
            <person name="Liu F."/>
            <person name="Zhou Y."/>
            <person name="Wang Z.Q."/>
            <person name="Lu G."/>
            <person name="Zheng H."/>
            <person name="Brindley P.J."/>
            <person name="McManus D.P."/>
            <person name="Blair D."/>
            <person name="Zhang Q.H."/>
            <person name="Zhong Y."/>
            <person name="Wang S."/>
            <person name="Han Z.G."/>
            <person name="Chen Z."/>
        </authorList>
    </citation>
    <scope>NUCLEOTIDE SEQUENCE</scope>
    <source>
        <strain evidence="2">Anhui</strain>
    </source>
</reference>
<feature type="signal peptide" evidence="1">
    <location>
        <begin position="1"/>
        <end position="25"/>
    </location>
</feature>
<proteinExistence type="evidence at transcript level"/>